<dbReference type="Proteomes" id="UP000229498">
    <property type="component" value="Unassembled WGS sequence"/>
</dbReference>
<dbReference type="Pfam" id="PF05396">
    <property type="entry name" value="Phage_T7_Capsid"/>
    <property type="match status" value="1"/>
</dbReference>
<organism evidence="1 2">
    <name type="scientific">Minwuia thermotolerans</name>
    <dbReference type="NCBI Taxonomy" id="2056226"/>
    <lineage>
        <taxon>Bacteria</taxon>
        <taxon>Pseudomonadati</taxon>
        <taxon>Pseudomonadota</taxon>
        <taxon>Alphaproteobacteria</taxon>
        <taxon>Minwuiales</taxon>
        <taxon>Minwuiaceae</taxon>
        <taxon>Minwuia</taxon>
    </lineage>
</organism>
<gene>
    <name evidence="1" type="ORF">CVT23_00810</name>
</gene>
<name>A0A2M9G7D5_9PROT</name>
<sequence>MNTSMIDYAGGGDSGRKMHRFTYRDMAYEVPDQFWDREANDIDLAALLKSQADLRRQVSGRPKAPETYELKVPDDIADRVAIDPADPAAAAAMAWAKKHGLSQEAFGELVEGFARAEADARDPEAFHTAQMAQLKEAYGHRCDEVCQEVGHWFGALLQRDFADRPELLEAAEELASDARGVMLLKALRDRLTERGVPGHRDQPAAGMDEAALRRLQASDAYLNARHPDHDAVVRKVRDGWQRLVG</sequence>
<comment type="caution">
    <text evidence="1">The sequence shown here is derived from an EMBL/GenBank/DDBJ whole genome shotgun (WGS) entry which is preliminary data.</text>
</comment>
<evidence type="ECO:0000313" key="1">
    <source>
        <dbReference type="EMBL" id="PJK31625.1"/>
    </source>
</evidence>
<dbReference type="EMBL" id="PHIG01000004">
    <property type="protein sequence ID" value="PJK31625.1"/>
    <property type="molecule type" value="Genomic_DNA"/>
</dbReference>
<protein>
    <submittedName>
        <fullName evidence="1">Uncharacterized protein</fullName>
    </submittedName>
</protein>
<proteinExistence type="predicted"/>
<keyword evidence="2" id="KW-1185">Reference proteome</keyword>
<evidence type="ECO:0000313" key="2">
    <source>
        <dbReference type="Proteomes" id="UP000229498"/>
    </source>
</evidence>
<dbReference type="OrthoDB" id="6713238at2"/>
<accession>A0A2M9G7D5</accession>
<reference evidence="1 2" key="1">
    <citation type="submission" date="2017-11" db="EMBL/GenBank/DDBJ databases">
        <title>Draft genome sequence of Rhizobiales bacterium SY3-13.</title>
        <authorList>
            <person name="Sun C."/>
        </authorList>
    </citation>
    <scope>NUCLEOTIDE SEQUENCE [LARGE SCALE GENOMIC DNA]</scope>
    <source>
        <strain evidence="1 2">SY3-13</strain>
    </source>
</reference>
<dbReference type="RefSeq" id="WP_109794450.1">
    <property type="nucleotide sequence ID" value="NZ_PHIG01000004.1"/>
</dbReference>
<dbReference type="InterPro" id="IPR008768">
    <property type="entry name" value="Gp9-like"/>
</dbReference>
<dbReference type="AlphaFoldDB" id="A0A2M9G7D5"/>